<name>A0A169RM13_9CORY</name>
<evidence type="ECO:0000313" key="2">
    <source>
        <dbReference type="EMBL" id="BAU94342.1"/>
    </source>
</evidence>
<keyword evidence="3" id="KW-1185">Reference proteome</keyword>
<dbReference type="RefSeq" id="WP_096453372.1">
    <property type="nucleotide sequence ID" value="NZ_AP017369.1"/>
</dbReference>
<reference evidence="2 3" key="1">
    <citation type="submission" date="2016-02" db="EMBL/GenBank/DDBJ databases">
        <title>Corynebacterium glutamicum N24 whole genome sequencing project.</title>
        <authorList>
            <person name="Matsutani M."/>
            <person name="Nangtapong N."/>
            <person name="Yakushi T."/>
            <person name="Matsushita K."/>
        </authorList>
    </citation>
    <scope>NUCLEOTIDE SEQUENCE [LARGE SCALE GENOMIC DNA]</scope>
    <source>
        <strain evidence="2 3">N24</strain>
    </source>
</reference>
<feature type="transmembrane region" description="Helical" evidence="1">
    <location>
        <begin position="98"/>
        <end position="124"/>
    </location>
</feature>
<feature type="transmembrane region" description="Helical" evidence="1">
    <location>
        <begin position="41"/>
        <end position="60"/>
    </location>
</feature>
<evidence type="ECO:0000256" key="1">
    <source>
        <dbReference type="SAM" id="Phobius"/>
    </source>
</evidence>
<organism evidence="2 3">
    <name type="scientific">Corynebacterium suranareeae</name>
    <dbReference type="NCBI Taxonomy" id="2506452"/>
    <lineage>
        <taxon>Bacteria</taxon>
        <taxon>Bacillati</taxon>
        <taxon>Actinomycetota</taxon>
        <taxon>Actinomycetes</taxon>
        <taxon>Mycobacteriales</taxon>
        <taxon>Corynebacteriaceae</taxon>
        <taxon>Corynebacterium</taxon>
    </lineage>
</organism>
<dbReference type="KEGG" id="csur:N24_0080"/>
<accession>A0A169RM13</accession>
<keyword evidence="1" id="KW-1133">Transmembrane helix</keyword>
<feature type="transmembrane region" description="Helical" evidence="1">
    <location>
        <begin position="7"/>
        <end position="29"/>
    </location>
</feature>
<evidence type="ECO:0000313" key="3">
    <source>
        <dbReference type="Proteomes" id="UP000218244"/>
    </source>
</evidence>
<gene>
    <name evidence="2" type="ORF">N24_0080</name>
</gene>
<keyword evidence="1" id="KW-0812">Transmembrane</keyword>
<feature type="transmembrane region" description="Helical" evidence="1">
    <location>
        <begin position="72"/>
        <end position="92"/>
    </location>
</feature>
<dbReference type="EMBL" id="AP017369">
    <property type="protein sequence ID" value="BAU94342.1"/>
    <property type="molecule type" value="Genomic_DNA"/>
</dbReference>
<dbReference type="Proteomes" id="UP000218244">
    <property type="component" value="Chromosome"/>
</dbReference>
<sequence length="145" mass="15852">MNNRAYGLGFFSFLAGLICAAAWVLFIMVFDGQYEFTHPQVFGACVNFALVCVALSYWGYRKRLPWKRIINRIAVGLTIAIGIVFAAVSAPYDDTGLWGVGLVYICVGSFAGAWLVSAVTLAIINLPRMFRSTTNLNPPSENGES</sequence>
<proteinExistence type="predicted"/>
<keyword evidence="1" id="KW-0472">Membrane</keyword>
<dbReference type="AlphaFoldDB" id="A0A169RM13"/>
<protein>
    <submittedName>
        <fullName evidence="2">Uncharacterized protein</fullName>
    </submittedName>
</protein>